<feature type="active site" description="Proton donor/acceptor" evidence="6">
    <location>
        <position position="90"/>
    </location>
</feature>
<gene>
    <name evidence="6 7" type="primary">deoC</name>
    <name evidence="7" type="ORF">NPA36_00410</name>
</gene>
<evidence type="ECO:0000256" key="2">
    <source>
        <dbReference type="ARBA" id="ARBA00022490"/>
    </source>
</evidence>
<dbReference type="SMART" id="SM01133">
    <property type="entry name" value="DeoC"/>
    <property type="match status" value="1"/>
</dbReference>
<evidence type="ECO:0000256" key="4">
    <source>
        <dbReference type="ARBA" id="ARBA00023270"/>
    </source>
</evidence>
<feature type="active site" description="Proton donor/acceptor" evidence="6">
    <location>
        <position position="181"/>
    </location>
</feature>
<dbReference type="PANTHER" id="PTHR10889">
    <property type="entry name" value="DEOXYRIBOSE-PHOSPHATE ALDOLASE"/>
    <property type="match status" value="1"/>
</dbReference>
<comment type="caution">
    <text evidence="7">The sequence shown here is derived from an EMBL/GenBank/DDBJ whole genome shotgun (WGS) entry which is preliminary data.</text>
</comment>
<organism evidence="7 8">
    <name type="scientific">Granulicatella seriolae</name>
    <dbReference type="NCBI Taxonomy" id="2967226"/>
    <lineage>
        <taxon>Bacteria</taxon>
        <taxon>Bacillati</taxon>
        <taxon>Bacillota</taxon>
        <taxon>Bacilli</taxon>
        <taxon>Lactobacillales</taxon>
        <taxon>Carnobacteriaceae</taxon>
        <taxon>Granulicatella</taxon>
    </lineage>
</organism>
<evidence type="ECO:0000256" key="3">
    <source>
        <dbReference type="ARBA" id="ARBA00023239"/>
    </source>
</evidence>
<dbReference type="InterPro" id="IPR028581">
    <property type="entry name" value="DeoC_typeI"/>
</dbReference>
<reference evidence="7" key="2">
    <citation type="journal article" date="2023" name="Curr. Microbiol.">
        <title>Granulicatella seriolae sp. nov., a Novel Facultative Anaerobe Isolated from Yellowtail Marine Fish.</title>
        <authorList>
            <person name="Lee M."/>
            <person name="Choi Y.J."/>
            <person name="Farooq A."/>
            <person name="Jeong J.B."/>
            <person name="Jung M.Y."/>
        </authorList>
    </citation>
    <scope>NUCLEOTIDE SEQUENCE</scope>
    <source>
        <strain evidence="7">S8</strain>
    </source>
</reference>
<dbReference type="Proteomes" id="UP001059480">
    <property type="component" value="Unassembled WGS sequence"/>
</dbReference>
<comment type="pathway">
    <text evidence="6">Carbohydrate degradation; 2-deoxy-D-ribose 1-phosphate degradation; D-glyceraldehyde 3-phosphate and acetaldehyde from 2-deoxy-alpha-D-ribose 1-phosphate: step 2/2.</text>
</comment>
<evidence type="ECO:0000313" key="7">
    <source>
        <dbReference type="EMBL" id="MCQ9209029.1"/>
    </source>
</evidence>
<comment type="similarity">
    <text evidence="1 6">Belongs to the DeoC/FbaB aldolase family. DeoC type 1 subfamily.</text>
</comment>
<keyword evidence="8" id="KW-1185">Reference proteome</keyword>
<sequence length="223" mass="23420">MTKLAKMIDHTLLKPDATMEEIIQLCKEAKEYDFKSVCVQPYWIKTAKEALTGSDVLVCTVIGFPQGMNVAAVKAFETKQAIADGADEVDMVINIGATKTGDFDTVHEDIKAVVDAANGVTSKVIIETALLNDDEKVKVCQLAKDAGADFVKTSTGFAGGGANVTDVALMRQTVGPDMGVKASGGVRTYEDAMAFIEAGATRLGASNGVAIVEKQASGDTTGY</sequence>
<keyword evidence="4 6" id="KW-0704">Schiff base</keyword>
<reference evidence="7" key="1">
    <citation type="submission" date="2022-07" db="EMBL/GenBank/DDBJ databases">
        <authorList>
            <person name="Jung M.-Y."/>
            <person name="Lee M."/>
        </authorList>
    </citation>
    <scope>NUCLEOTIDE SEQUENCE</scope>
    <source>
        <strain evidence="7">S8</strain>
    </source>
</reference>
<comment type="catalytic activity">
    <reaction evidence="5 6">
        <text>2-deoxy-D-ribose 5-phosphate = D-glyceraldehyde 3-phosphate + acetaldehyde</text>
        <dbReference type="Rhea" id="RHEA:12821"/>
        <dbReference type="ChEBI" id="CHEBI:15343"/>
        <dbReference type="ChEBI" id="CHEBI:59776"/>
        <dbReference type="ChEBI" id="CHEBI:62877"/>
        <dbReference type="EC" id="4.1.2.4"/>
    </reaction>
</comment>
<reference evidence="7" key="3">
    <citation type="journal article" date="2023" name="Microbiol. Resour. Announc.">
        <title>Draft Genome Sequence of Granulicatella sp. Strain S8, Isolated from a Marine Fish, Seriola quinqueradiata.</title>
        <authorList>
            <person name="Lee M."/>
            <person name="Farooq A."/>
            <person name="Jeong J.B."/>
            <person name="Jung M.Y."/>
        </authorList>
    </citation>
    <scope>NUCLEOTIDE SEQUENCE</scope>
    <source>
        <strain evidence="7">S8</strain>
    </source>
</reference>
<name>A0ABT1WL67_9LACT</name>
<dbReference type="PANTHER" id="PTHR10889:SF1">
    <property type="entry name" value="DEOXYRIBOSE-PHOSPHATE ALDOLASE"/>
    <property type="match status" value="1"/>
</dbReference>
<dbReference type="RefSeq" id="WP_256944145.1">
    <property type="nucleotide sequence ID" value="NZ_JANHNZ010000001.1"/>
</dbReference>
<dbReference type="Pfam" id="PF01791">
    <property type="entry name" value="DeoC"/>
    <property type="match status" value="1"/>
</dbReference>
<evidence type="ECO:0000256" key="5">
    <source>
        <dbReference type="ARBA" id="ARBA00048791"/>
    </source>
</evidence>
<proteinExistence type="inferred from homology"/>
<feature type="active site" description="Schiff-base intermediate with acetaldehyde" evidence="6">
    <location>
        <position position="152"/>
    </location>
</feature>
<comment type="subcellular location">
    <subcellularLocation>
        <location evidence="6">Cytoplasm</location>
    </subcellularLocation>
</comment>
<evidence type="ECO:0000256" key="1">
    <source>
        <dbReference type="ARBA" id="ARBA00010936"/>
    </source>
</evidence>
<dbReference type="NCBIfam" id="TIGR00126">
    <property type="entry name" value="deoC"/>
    <property type="match status" value="1"/>
</dbReference>
<keyword evidence="2 6" id="KW-0963">Cytoplasm</keyword>
<dbReference type="Gene3D" id="3.20.20.70">
    <property type="entry name" value="Aldolase class I"/>
    <property type="match status" value="1"/>
</dbReference>
<dbReference type="PIRSF" id="PIRSF001357">
    <property type="entry name" value="DeoC"/>
    <property type="match status" value="1"/>
</dbReference>
<dbReference type="SUPFAM" id="SSF51569">
    <property type="entry name" value="Aldolase"/>
    <property type="match status" value="1"/>
</dbReference>
<dbReference type="InterPro" id="IPR013785">
    <property type="entry name" value="Aldolase_TIM"/>
</dbReference>
<dbReference type="EMBL" id="JANHNZ010000001">
    <property type="protein sequence ID" value="MCQ9209029.1"/>
    <property type="molecule type" value="Genomic_DNA"/>
</dbReference>
<comment type="function">
    <text evidence="6">Catalyzes a reversible aldol reaction between acetaldehyde and D-glyceraldehyde 3-phosphate to generate 2-deoxy-D-ribose 5-phosphate.</text>
</comment>
<dbReference type="GO" id="GO:0004139">
    <property type="term" value="F:deoxyribose-phosphate aldolase activity"/>
    <property type="evidence" value="ECO:0007669"/>
    <property type="project" value="UniProtKB-EC"/>
</dbReference>
<dbReference type="InterPro" id="IPR011343">
    <property type="entry name" value="DeoC"/>
</dbReference>
<dbReference type="EC" id="4.1.2.4" evidence="6"/>
<dbReference type="HAMAP" id="MF_00114">
    <property type="entry name" value="DeoC_type1"/>
    <property type="match status" value="1"/>
</dbReference>
<keyword evidence="3 6" id="KW-0456">Lyase</keyword>
<protein>
    <recommendedName>
        <fullName evidence="6">Deoxyribose-phosphate aldolase</fullName>
        <shortName evidence="6">DERA</shortName>
        <ecNumber evidence="6">4.1.2.4</ecNumber>
    </recommendedName>
    <alternativeName>
        <fullName evidence="6">2-deoxy-D-ribose 5-phosphate aldolase</fullName>
    </alternativeName>
    <alternativeName>
        <fullName evidence="6">Phosphodeoxyriboaldolase</fullName>
        <shortName evidence="6">Deoxyriboaldolase</shortName>
    </alternativeName>
</protein>
<evidence type="ECO:0000313" key="8">
    <source>
        <dbReference type="Proteomes" id="UP001059480"/>
    </source>
</evidence>
<dbReference type="InterPro" id="IPR002915">
    <property type="entry name" value="DeoC/FbaB/LacD_aldolase"/>
</dbReference>
<evidence type="ECO:0000256" key="6">
    <source>
        <dbReference type="HAMAP-Rule" id="MF_00114"/>
    </source>
</evidence>
<dbReference type="CDD" id="cd00959">
    <property type="entry name" value="DeoC"/>
    <property type="match status" value="1"/>
</dbReference>
<accession>A0ABT1WL67</accession>